<gene>
    <name evidence="2" type="ORF">SAMN05192534_12327</name>
</gene>
<feature type="coiled-coil region" evidence="1">
    <location>
        <begin position="29"/>
        <end position="56"/>
    </location>
</feature>
<dbReference type="AlphaFoldDB" id="A0A1G8I7I6"/>
<protein>
    <submittedName>
        <fullName evidence="2">Uncharacterized protein</fullName>
    </submittedName>
</protein>
<evidence type="ECO:0000313" key="3">
    <source>
        <dbReference type="Proteomes" id="UP000199163"/>
    </source>
</evidence>
<dbReference type="RefSeq" id="WP_091275552.1">
    <property type="nucleotide sequence ID" value="NZ_FNDK01000023.1"/>
</dbReference>
<proteinExistence type="predicted"/>
<evidence type="ECO:0000313" key="2">
    <source>
        <dbReference type="EMBL" id="SDI14876.1"/>
    </source>
</evidence>
<organism evidence="2 3">
    <name type="scientific">Alteribacillus persepolensis</name>
    <dbReference type="NCBI Taxonomy" id="568899"/>
    <lineage>
        <taxon>Bacteria</taxon>
        <taxon>Bacillati</taxon>
        <taxon>Bacillota</taxon>
        <taxon>Bacilli</taxon>
        <taxon>Bacillales</taxon>
        <taxon>Bacillaceae</taxon>
        <taxon>Alteribacillus</taxon>
    </lineage>
</organism>
<dbReference type="EMBL" id="FNDK01000023">
    <property type="protein sequence ID" value="SDI14876.1"/>
    <property type="molecule type" value="Genomic_DNA"/>
</dbReference>
<name>A0A1G8I7I6_9BACI</name>
<accession>A0A1G8I7I6</accession>
<sequence>MKDLFIITGTIHDLKVASSRLDNELMRTVDDKDVDYEKLRDLAEQAEESLSTLIDELED</sequence>
<evidence type="ECO:0000256" key="1">
    <source>
        <dbReference type="SAM" id="Coils"/>
    </source>
</evidence>
<keyword evidence="1" id="KW-0175">Coiled coil</keyword>
<reference evidence="2 3" key="1">
    <citation type="submission" date="2016-10" db="EMBL/GenBank/DDBJ databases">
        <authorList>
            <person name="de Groot N.N."/>
        </authorList>
    </citation>
    <scope>NUCLEOTIDE SEQUENCE [LARGE SCALE GENOMIC DNA]</scope>
    <source>
        <strain evidence="2 3">DSM 21632</strain>
    </source>
</reference>
<dbReference type="Proteomes" id="UP000199163">
    <property type="component" value="Unassembled WGS sequence"/>
</dbReference>
<dbReference type="STRING" id="568899.SAMN05192534_12327"/>
<keyword evidence="3" id="KW-1185">Reference proteome</keyword>